<dbReference type="GO" id="GO:0003824">
    <property type="term" value="F:catalytic activity"/>
    <property type="evidence" value="ECO:0007669"/>
    <property type="project" value="InterPro"/>
</dbReference>
<dbReference type="InterPro" id="IPR005135">
    <property type="entry name" value="Endo/exonuclease/phosphatase"/>
</dbReference>
<keyword evidence="4" id="KW-1185">Reference proteome</keyword>
<dbReference type="Gene3D" id="3.60.10.10">
    <property type="entry name" value="Endonuclease/exonuclease/phosphatase"/>
    <property type="match status" value="1"/>
</dbReference>
<evidence type="ECO:0000313" key="3">
    <source>
        <dbReference type="EMBL" id="CAA7049076.1"/>
    </source>
</evidence>
<sequence>MRPGEKIPYPLAVTEAPRPHLAPDLQERHVPLHLLPPLTGETSLPNTREIVTHLTPKKRNPIGRNLEQEFPSLQLRNQTENEILQDLQEVDIRYLNCGDPAENAAQRQRILESNVNGMREETVAFLYNAPSNLIPAETPLQPNQLANPQLPREAAAISPTRDVPLDEPERDLTLDPPPARKRGRPPSKNQATSSRKQPAEVPEKSSSLALLSWNCCGFGNPITVHRLRELNKKHAPDILFLMETKNNEEFINKEVPLPEFGSKFLVPPHSPGGGGLALFWKQEVELTVLSSCDNYIETTVTYKEKIFITTFVYGEPDHSKRKGIWEELTAKNVPRDQPWFLTGDFNDILDHSEKTGGPVRAEGTFGDFRAFLSQGDLFDIPYAGNPLSWRGVRYTHLVHCRLDRSMSNGAWADVFPFSRCHYLEFEGSDHRPLLTILESQIRKKRGIFRYDRSMKENPKITKIVEKAWHLSNTTSVEQRISQCRKGISKWNREHHLNAQKAIKEEKAKLEEEMSSSILDQGKIEEINENLKIAYRKEEDYWRQRSRTQWLALGDKNSGYFHAVTRGRRAVNKLAVIEDSNGIAVFEEEKIVQVISAYFQDIFITRSSNCVETVNKALEPCITDAMNAALTAQPSPSEIKEALFSISPDKAPGPDGFSACFFQSNWSIMEAQIVKEVSDILSSGILPSSINVTHVRLIPKTPSPKTVAEYRPIALLQCRAISDNVLITHEMLHYLKSSGATKHCSMVVKTDMSKAYDRLEWSFIVAVMERMGFHPRWINWLFQCIFPHKWYGTRASNTAARY</sequence>
<dbReference type="OrthoDB" id="1110142at2759"/>
<dbReference type="InterPro" id="IPR052343">
    <property type="entry name" value="Retrotransposon-Effector_Assoc"/>
</dbReference>
<protein>
    <recommendedName>
        <fullName evidence="2">Endonuclease/exonuclease/phosphatase domain-containing protein</fullName>
    </recommendedName>
</protein>
<evidence type="ECO:0000256" key="1">
    <source>
        <dbReference type="SAM" id="MobiDB-lite"/>
    </source>
</evidence>
<dbReference type="InterPro" id="IPR043502">
    <property type="entry name" value="DNA/RNA_pol_sf"/>
</dbReference>
<dbReference type="SUPFAM" id="SSF56219">
    <property type="entry name" value="DNase I-like"/>
    <property type="match status" value="1"/>
</dbReference>
<reference evidence="3" key="1">
    <citation type="submission" date="2020-01" db="EMBL/GenBank/DDBJ databases">
        <authorList>
            <person name="Mishra B."/>
        </authorList>
    </citation>
    <scope>NUCLEOTIDE SEQUENCE [LARGE SCALE GENOMIC DNA]</scope>
</reference>
<proteinExistence type="predicted"/>
<comment type="caution">
    <text evidence="3">The sequence shown here is derived from an EMBL/GenBank/DDBJ whole genome shotgun (WGS) entry which is preliminary data.</text>
</comment>
<organism evidence="3 4">
    <name type="scientific">Microthlaspi erraticum</name>
    <dbReference type="NCBI Taxonomy" id="1685480"/>
    <lineage>
        <taxon>Eukaryota</taxon>
        <taxon>Viridiplantae</taxon>
        <taxon>Streptophyta</taxon>
        <taxon>Embryophyta</taxon>
        <taxon>Tracheophyta</taxon>
        <taxon>Spermatophyta</taxon>
        <taxon>Magnoliopsida</taxon>
        <taxon>eudicotyledons</taxon>
        <taxon>Gunneridae</taxon>
        <taxon>Pentapetalae</taxon>
        <taxon>rosids</taxon>
        <taxon>malvids</taxon>
        <taxon>Brassicales</taxon>
        <taxon>Brassicaceae</taxon>
        <taxon>Coluteocarpeae</taxon>
        <taxon>Microthlaspi</taxon>
    </lineage>
</organism>
<feature type="region of interest" description="Disordered" evidence="1">
    <location>
        <begin position="158"/>
        <end position="203"/>
    </location>
</feature>
<feature type="compositionally biased region" description="Polar residues" evidence="1">
    <location>
        <begin position="187"/>
        <end position="196"/>
    </location>
</feature>
<evidence type="ECO:0000259" key="2">
    <source>
        <dbReference type="Pfam" id="PF03372"/>
    </source>
</evidence>
<dbReference type="PANTHER" id="PTHR46890:SF48">
    <property type="entry name" value="RNA-DIRECTED DNA POLYMERASE"/>
    <property type="match status" value="1"/>
</dbReference>
<name>A0A6D2K7Z1_9BRAS</name>
<dbReference type="SUPFAM" id="SSF56672">
    <property type="entry name" value="DNA/RNA polymerases"/>
    <property type="match status" value="1"/>
</dbReference>
<dbReference type="Proteomes" id="UP000467841">
    <property type="component" value="Unassembled WGS sequence"/>
</dbReference>
<dbReference type="PANTHER" id="PTHR46890">
    <property type="entry name" value="NON-LTR RETROLELEMENT REVERSE TRANSCRIPTASE-LIKE PROTEIN-RELATED"/>
    <property type="match status" value="1"/>
</dbReference>
<feature type="domain" description="Endonuclease/exonuclease/phosphatase" evidence="2">
    <location>
        <begin position="211"/>
        <end position="430"/>
    </location>
</feature>
<accession>A0A6D2K7Z1</accession>
<dbReference type="AlphaFoldDB" id="A0A6D2K7Z1"/>
<dbReference type="EMBL" id="CACVBM020001407">
    <property type="protein sequence ID" value="CAA7049076.1"/>
    <property type="molecule type" value="Genomic_DNA"/>
</dbReference>
<evidence type="ECO:0000313" key="4">
    <source>
        <dbReference type="Proteomes" id="UP000467841"/>
    </source>
</evidence>
<dbReference type="Pfam" id="PF03372">
    <property type="entry name" value="Exo_endo_phos"/>
    <property type="match status" value="1"/>
</dbReference>
<gene>
    <name evidence="3" type="ORF">MERR_LOCUS36311</name>
</gene>
<dbReference type="InterPro" id="IPR036691">
    <property type="entry name" value="Endo/exonu/phosph_ase_sf"/>
</dbReference>